<keyword evidence="4" id="KW-0233">DNA recombination</keyword>
<dbReference type="Proteomes" id="UP000019243">
    <property type="component" value="Unassembled WGS sequence"/>
</dbReference>
<dbReference type="Gene3D" id="3.40.50.1390">
    <property type="entry name" value="Resolvase, N-terminal catalytic domain"/>
    <property type="match status" value="1"/>
</dbReference>
<protein>
    <submittedName>
        <fullName evidence="8">Resolvase, N-terminal domain</fullName>
    </submittedName>
</protein>
<evidence type="ECO:0000256" key="6">
    <source>
        <dbReference type="PROSITE-ProRule" id="PRU10137"/>
    </source>
</evidence>
<feature type="domain" description="Resolvase/invertase-type recombinase catalytic" evidence="7">
    <location>
        <begin position="3"/>
        <end position="137"/>
    </location>
</feature>
<gene>
    <name evidence="8" type="ORF">BCAMP_12753</name>
</gene>
<accession>W7C9Y9</accession>
<dbReference type="PROSITE" id="PS00397">
    <property type="entry name" value="RECOMBINASES_1"/>
    <property type="match status" value="1"/>
</dbReference>
<sequence>MEFIYGYARVSTQSQELNRQLDLIKEKYTCNELFVEKMSGKKSSRPALDKLKNVVREGDSVVVESWSRLGRSTKDLFELMDFFKAKKVRVVSLKENFDTETPQGRLAVGLFQLVNEFEVELTRQRVNEGLASARARGRIGGRPKISSKKIEHALSLYDTKKYSIKEIKEMTTVSSRTLYRYINIRKKETL</sequence>
<dbReference type="PANTHER" id="PTHR30461">
    <property type="entry name" value="DNA-INVERTASE FROM LAMBDOID PROPHAGE"/>
    <property type="match status" value="1"/>
</dbReference>
<keyword evidence="9" id="KW-1185">Reference proteome</keyword>
<evidence type="ECO:0000256" key="4">
    <source>
        <dbReference type="ARBA" id="ARBA00023172"/>
    </source>
</evidence>
<dbReference type="STRING" id="1265861.BCAMP_12753"/>
<evidence type="ECO:0000256" key="2">
    <source>
        <dbReference type="ARBA" id="ARBA00022908"/>
    </source>
</evidence>
<dbReference type="RefSeq" id="WP_035315827.1">
    <property type="nucleotide sequence ID" value="NZ_AODH01000080.1"/>
</dbReference>
<feature type="active site" description="O-(5'-phospho-DNA)-serine intermediate" evidence="5 6">
    <location>
        <position position="11"/>
    </location>
</feature>
<dbReference type="GO" id="GO:0000150">
    <property type="term" value="F:DNA strand exchange activity"/>
    <property type="evidence" value="ECO:0007669"/>
    <property type="project" value="InterPro"/>
</dbReference>
<evidence type="ECO:0000256" key="5">
    <source>
        <dbReference type="PIRSR" id="PIRSR606118-50"/>
    </source>
</evidence>
<dbReference type="CDD" id="cd03768">
    <property type="entry name" value="SR_ResInv"/>
    <property type="match status" value="1"/>
</dbReference>
<reference evidence="8 9" key="1">
    <citation type="submission" date="2012-12" db="EMBL/GenBank/DDBJ databases">
        <title>Novel taxa of Listeriaceae from agricultural environments in the United States.</title>
        <authorList>
            <person name="den Bakker H.C."/>
            <person name="Allred A."/>
            <person name="Warchocki S."/>
            <person name="Wright E.M."/>
            <person name="Burrell A."/>
            <person name="Nightingale K.K."/>
            <person name="Kephart D."/>
            <person name="Wiedmann M."/>
        </authorList>
    </citation>
    <scope>NUCLEOTIDE SEQUENCE [LARGE SCALE GENOMIC DNA]</scope>
    <source>
        <strain evidence="8 9">FSL F6-1037</strain>
    </source>
</reference>
<dbReference type="InterPro" id="IPR006119">
    <property type="entry name" value="Resolv_N"/>
</dbReference>
<comment type="similarity">
    <text evidence="1">Belongs to the site-specific recombinase resolvase family.</text>
</comment>
<keyword evidence="3" id="KW-0238">DNA-binding</keyword>
<dbReference type="PROSITE" id="PS51736">
    <property type="entry name" value="RECOMBINASES_3"/>
    <property type="match status" value="1"/>
</dbReference>
<dbReference type="GO" id="GO:0015074">
    <property type="term" value="P:DNA integration"/>
    <property type="evidence" value="ECO:0007669"/>
    <property type="project" value="UniProtKB-KW"/>
</dbReference>
<evidence type="ECO:0000256" key="3">
    <source>
        <dbReference type="ARBA" id="ARBA00023125"/>
    </source>
</evidence>
<dbReference type="InterPro" id="IPR006120">
    <property type="entry name" value="Resolvase_HTH_dom"/>
</dbReference>
<dbReference type="InterPro" id="IPR050639">
    <property type="entry name" value="SSR_resolvase"/>
</dbReference>
<evidence type="ECO:0000259" key="7">
    <source>
        <dbReference type="PROSITE" id="PS51736"/>
    </source>
</evidence>
<evidence type="ECO:0000313" key="9">
    <source>
        <dbReference type="Proteomes" id="UP000019243"/>
    </source>
</evidence>
<dbReference type="GO" id="GO:0003677">
    <property type="term" value="F:DNA binding"/>
    <property type="evidence" value="ECO:0007669"/>
    <property type="project" value="UniProtKB-KW"/>
</dbReference>
<dbReference type="InterPro" id="IPR006118">
    <property type="entry name" value="Recombinase_CS"/>
</dbReference>
<dbReference type="Pfam" id="PF02796">
    <property type="entry name" value="HTH_7"/>
    <property type="match status" value="1"/>
</dbReference>
<dbReference type="SMART" id="SM00857">
    <property type="entry name" value="Resolvase"/>
    <property type="match status" value="1"/>
</dbReference>
<dbReference type="OrthoDB" id="9797501at2"/>
<comment type="caution">
    <text evidence="8">The sequence shown here is derived from an EMBL/GenBank/DDBJ whole genome shotgun (WGS) entry which is preliminary data.</text>
</comment>
<keyword evidence="2" id="KW-0229">DNA integration</keyword>
<evidence type="ECO:0000313" key="8">
    <source>
        <dbReference type="EMBL" id="EUJ34100.1"/>
    </source>
</evidence>
<dbReference type="Pfam" id="PF00239">
    <property type="entry name" value="Resolvase"/>
    <property type="match status" value="1"/>
</dbReference>
<dbReference type="PANTHER" id="PTHR30461:SF2">
    <property type="entry name" value="SERINE RECOMBINASE PINE-RELATED"/>
    <property type="match status" value="1"/>
</dbReference>
<organism evidence="8 9">
    <name type="scientific">Brochothrix campestris FSL F6-1037</name>
    <dbReference type="NCBI Taxonomy" id="1265861"/>
    <lineage>
        <taxon>Bacteria</taxon>
        <taxon>Bacillati</taxon>
        <taxon>Bacillota</taxon>
        <taxon>Bacilli</taxon>
        <taxon>Bacillales</taxon>
        <taxon>Listeriaceae</taxon>
        <taxon>Brochothrix</taxon>
    </lineage>
</organism>
<dbReference type="SUPFAM" id="SSF53041">
    <property type="entry name" value="Resolvase-like"/>
    <property type="match status" value="1"/>
</dbReference>
<name>W7C9Y9_9LIST</name>
<dbReference type="AlphaFoldDB" id="W7C9Y9"/>
<dbReference type="EMBL" id="AODH01000080">
    <property type="protein sequence ID" value="EUJ34100.1"/>
    <property type="molecule type" value="Genomic_DNA"/>
</dbReference>
<evidence type="ECO:0000256" key="1">
    <source>
        <dbReference type="ARBA" id="ARBA00009913"/>
    </source>
</evidence>
<dbReference type="InterPro" id="IPR036162">
    <property type="entry name" value="Resolvase-like_N_sf"/>
</dbReference>
<proteinExistence type="inferred from homology"/>